<name>A0A5E4QWY5_9NEOP</name>
<dbReference type="AlphaFoldDB" id="A0A5E4QWY5"/>
<protein>
    <submittedName>
        <fullName evidence="1">Uncharacterized protein</fullName>
    </submittedName>
</protein>
<gene>
    <name evidence="1" type="ORF">LSINAPIS_LOCUS12720</name>
</gene>
<proteinExistence type="predicted"/>
<dbReference type="EMBL" id="FZQP02006110">
    <property type="protein sequence ID" value="VVD02522.1"/>
    <property type="molecule type" value="Genomic_DNA"/>
</dbReference>
<evidence type="ECO:0000313" key="2">
    <source>
        <dbReference type="Proteomes" id="UP000324832"/>
    </source>
</evidence>
<reference evidence="1 2" key="1">
    <citation type="submission" date="2017-07" db="EMBL/GenBank/DDBJ databases">
        <authorList>
            <person name="Talla V."/>
            <person name="Backstrom N."/>
        </authorList>
    </citation>
    <scope>NUCLEOTIDE SEQUENCE [LARGE SCALE GENOMIC DNA]</scope>
</reference>
<evidence type="ECO:0000313" key="1">
    <source>
        <dbReference type="EMBL" id="VVD02522.1"/>
    </source>
</evidence>
<organism evidence="1 2">
    <name type="scientific">Leptidea sinapis</name>
    <dbReference type="NCBI Taxonomy" id="189913"/>
    <lineage>
        <taxon>Eukaryota</taxon>
        <taxon>Metazoa</taxon>
        <taxon>Ecdysozoa</taxon>
        <taxon>Arthropoda</taxon>
        <taxon>Hexapoda</taxon>
        <taxon>Insecta</taxon>
        <taxon>Pterygota</taxon>
        <taxon>Neoptera</taxon>
        <taxon>Endopterygota</taxon>
        <taxon>Lepidoptera</taxon>
        <taxon>Glossata</taxon>
        <taxon>Ditrysia</taxon>
        <taxon>Papilionoidea</taxon>
        <taxon>Pieridae</taxon>
        <taxon>Dismorphiinae</taxon>
        <taxon>Leptidea</taxon>
    </lineage>
</organism>
<keyword evidence="2" id="KW-1185">Reference proteome</keyword>
<dbReference type="Proteomes" id="UP000324832">
    <property type="component" value="Unassembled WGS sequence"/>
</dbReference>
<sequence>MWGHFAGSLQTFLSSRTTRDVEDPDGRSRRHLDIQALLYCDFDEALELSNCDDAIACWSAEMMNQSWSC</sequence>
<accession>A0A5E4QWY5</accession>